<sequence>MKLKRAARIIHPTALLALVLGSSTLLSACVPLLVGGAATTTAVVVSDRRTSGMQLTDKNIGIRTESRISEELKDAVRINAMAYNQRVLLTGEASTLAAKERAIAIARGVPDVKTVLNEVVVAPPAAFSTRANDSWITSKVRTELLTTKNVPSSTIDITTSRGVVYLMGQVTPIEGDRAASAAAGVSGVNRVVKVFDLVSDTGTASHSSVTSSSGSMTVPGTEVNPSTTQTYPLN</sequence>
<name>A0A918MYU5_9BURK</name>
<evidence type="ECO:0000256" key="2">
    <source>
        <dbReference type="SAM" id="MobiDB-lite"/>
    </source>
</evidence>
<dbReference type="Gene3D" id="3.40.1520.20">
    <property type="match status" value="1"/>
</dbReference>
<dbReference type="Pfam" id="PF04972">
    <property type="entry name" value="BON"/>
    <property type="match status" value="2"/>
</dbReference>
<reference evidence="4" key="1">
    <citation type="journal article" date="2014" name="Int. J. Syst. Evol. Microbiol.">
        <title>Complete genome sequence of Corynebacterium casei LMG S-19264T (=DSM 44701T), isolated from a smear-ripened cheese.</title>
        <authorList>
            <consortium name="US DOE Joint Genome Institute (JGI-PGF)"/>
            <person name="Walter F."/>
            <person name="Albersmeier A."/>
            <person name="Kalinowski J."/>
            <person name="Ruckert C."/>
        </authorList>
    </citation>
    <scope>NUCLEOTIDE SEQUENCE</scope>
    <source>
        <strain evidence="4">KCTC 23732</strain>
    </source>
</reference>
<comment type="caution">
    <text evidence="4">The sequence shown here is derived from an EMBL/GenBank/DDBJ whole genome shotgun (WGS) entry which is preliminary data.</text>
</comment>
<feature type="domain" description="BON" evidence="3">
    <location>
        <begin position="54"/>
        <end position="123"/>
    </location>
</feature>
<dbReference type="InterPro" id="IPR007055">
    <property type="entry name" value="BON_dom"/>
</dbReference>
<dbReference type="EMBL" id="BMYS01000010">
    <property type="protein sequence ID" value="GGW87395.1"/>
    <property type="molecule type" value="Genomic_DNA"/>
</dbReference>
<dbReference type="PANTHER" id="PTHR34606">
    <property type="entry name" value="BON DOMAIN-CONTAINING PROTEIN"/>
    <property type="match status" value="1"/>
</dbReference>
<proteinExistence type="predicted"/>
<reference evidence="4" key="2">
    <citation type="submission" date="2020-09" db="EMBL/GenBank/DDBJ databases">
        <authorList>
            <person name="Sun Q."/>
            <person name="Kim S."/>
        </authorList>
    </citation>
    <scope>NUCLEOTIDE SEQUENCE</scope>
    <source>
        <strain evidence="4">KCTC 23732</strain>
    </source>
</reference>
<dbReference type="RefSeq" id="WP_189385039.1">
    <property type="nucleotide sequence ID" value="NZ_BAABFY010000014.1"/>
</dbReference>
<evidence type="ECO:0000313" key="5">
    <source>
        <dbReference type="Proteomes" id="UP000608345"/>
    </source>
</evidence>
<dbReference type="AlphaFoldDB" id="A0A918MYU5"/>
<keyword evidence="5" id="KW-1185">Reference proteome</keyword>
<feature type="compositionally biased region" description="Low complexity" evidence="2">
    <location>
        <begin position="202"/>
        <end position="221"/>
    </location>
</feature>
<keyword evidence="1" id="KW-0732">Signal</keyword>
<dbReference type="PROSITE" id="PS51257">
    <property type="entry name" value="PROKAR_LIPOPROTEIN"/>
    <property type="match status" value="1"/>
</dbReference>
<dbReference type="InterPro" id="IPR014004">
    <property type="entry name" value="Transpt-assoc_nodulatn_dom_bac"/>
</dbReference>
<evidence type="ECO:0000259" key="3">
    <source>
        <dbReference type="PROSITE" id="PS50914"/>
    </source>
</evidence>
<dbReference type="PANTHER" id="PTHR34606:SF4">
    <property type="entry name" value="OUTER MEMBRANE LIPOPROTEIN DOLP"/>
    <property type="match status" value="1"/>
</dbReference>
<feature type="region of interest" description="Disordered" evidence="2">
    <location>
        <begin position="202"/>
        <end position="234"/>
    </location>
</feature>
<feature type="compositionally biased region" description="Polar residues" evidence="2">
    <location>
        <begin position="223"/>
        <end position="234"/>
    </location>
</feature>
<organism evidence="4 5">
    <name type="scientific">Advenella faeciporci</name>
    <dbReference type="NCBI Taxonomy" id="797535"/>
    <lineage>
        <taxon>Bacteria</taxon>
        <taxon>Pseudomonadati</taxon>
        <taxon>Pseudomonadota</taxon>
        <taxon>Betaproteobacteria</taxon>
        <taxon>Burkholderiales</taxon>
        <taxon>Alcaligenaceae</taxon>
    </lineage>
</organism>
<dbReference type="SMART" id="SM00749">
    <property type="entry name" value="BON"/>
    <property type="match status" value="2"/>
</dbReference>
<dbReference type="Proteomes" id="UP000608345">
    <property type="component" value="Unassembled WGS sequence"/>
</dbReference>
<dbReference type="PROSITE" id="PS50914">
    <property type="entry name" value="BON"/>
    <property type="match status" value="2"/>
</dbReference>
<accession>A0A918MYU5</accession>
<protein>
    <submittedName>
        <fullName evidence="4">Phospholipid-binding protein</fullName>
    </submittedName>
</protein>
<dbReference type="InterPro" id="IPR051686">
    <property type="entry name" value="Lipoprotein_DolP"/>
</dbReference>
<feature type="domain" description="BON" evidence="3">
    <location>
        <begin position="132"/>
        <end position="199"/>
    </location>
</feature>
<gene>
    <name evidence="4" type="ORF">GCM10011450_16710</name>
</gene>
<evidence type="ECO:0000313" key="4">
    <source>
        <dbReference type="EMBL" id="GGW87395.1"/>
    </source>
</evidence>
<evidence type="ECO:0000256" key="1">
    <source>
        <dbReference type="ARBA" id="ARBA00022729"/>
    </source>
</evidence>